<evidence type="ECO:0000313" key="2">
    <source>
        <dbReference type="Proteomes" id="UP000179807"/>
    </source>
</evidence>
<organism evidence="1 2">
    <name type="scientific">Tritrichomonas foetus</name>
    <dbReference type="NCBI Taxonomy" id="1144522"/>
    <lineage>
        <taxon>Eukaryota</taxon>
        <taxon>Metamonada</taxon>
        <taxon>Parabasalia</taxon>
        <taxon>Tritrichomonadida</taxon>
        <taxon>Tritrichomonadidae</taxon>
        <taxon>Tritrichomonas</taxon>
    </lineage>
</organism>
<dbReference type="Pfam" id="PF14388">
    <property type="entry name" value="DUF4419"/>
    <property type="match status" value="1"/>
</dbReference>
<comment type="caution">
    <text evidence="1">The sequence shown here is derived from an EMBL/GenBank/DDBJ whole genome shotgun (WGS) entry which is preliminary data.</text>
</comment>
<dbReference type="GeneID" id="94838016"/>
<dbReference type="EMBL" id="MLAK01000681">
    <property type="protein sequence ID" value="OHT07994.1"/>
    <property type="molecule type" value="Genomic_DNA"/>
</dbReference>
<dbReference type="VEuPathDB" id="TrichDB:TRFO_23703"/>
<dbReference type="InterPro" id="IPR025533">
    <property type="entry name" value="DUF4419"/>
</dbReference>
<keyword evidence="2" id="KW-1185">Reference proteome</keyword>
<protein>
    <recommendedName>
        <fullName evidence="3">DUF4419 domain-containing protein</fullName>
    </recommendedName>
</protein>
<proteinExistence type="predicted"/>
<dbReference type="AlphaFoldDB" id="A0A1J4KAJ7"/>
<reference evidence="1" key="1">
    <citation type="submission" date="2016-10" db="EMBL/GenBank/DDBJ databases">
        <authorList>
            <person name="Benchimol M."/>
            <person name="Almeida L.G."/>
            <person name="Vasconcelos A.T."/>
            <person name="Perreira-Neves A."/>
            <person name="Rosa I.A."/>
            <person name="Tasca T."/>
            <person name="Bogo M.R."/>
            <person name="de Souza W."/>
        </authorList>
    </citation>
    <scope>NUCLEOTIDE SEQUENCE [LARGE SCALE GENOMIC DNA]</scope>
    <source>
        <strain evidence="1">K</strain>
    </source>
</reference>
<dbReference type="RefSeq" id="XP_068361130.1">
    <property type="nucleotide sequence ID" value="XM_068503312.1"/>
</dbReference>
<sequence>MIGDNGRLTIHLEDLKIPDKLWDTCKPSELLQNYPNYYSTSVQDDLVYFGNQTVIQGFVKAYVQHRPITISPDIIWLLINQGFTYHVAKNSEKLRSMFVDFDGNKTLTVTRMNMLPQLTTPSDWMNMFDDFVQQIGSYVGQDLIQHLSSNFTTTTQVSLAASQISIMSAMKYYFKYRVLMGGCGIPFVNVEGTLEDWKNILEKLNFIKKYDLDWWVEKLEPIITEIINTKSGNINKEFWLRMIRYKDGTGLYNPSLIDGWICAFFPYLEDGSRTSLNSISQYDKLASEMISVPFNLIVYFPPENPETVEPIKCEILAGFVGMNQDPETMSVKPEIGWVVRKVEPPQTPTGFVKYVRYLS</sequence>
<evidence type="ECO:0000313" key="1">
    <source>
        <dbReference type="EMBL" id="OHT07994.1"/>
    </source>
</evidence>
<dbReference type="Proteomes" id="UP000179807">
    <property type="component" value="Unassembled WGS sequence"/>
</dbReference>
<dbReference type="PANTHER" id="PTHR31252">
    <property type="entry name" value="DUF4419 DOMAIN-CONTAINING PROTEIN"/>
    <property type="match status" value="1"/>
</dbReference>
<name>A0A1J4KAJ7_9EUKA</name>
<dbReference type="PANTHER" id="PTHR31252:SF11">
    <property type="entry name" value="DUF4419 DOMAIN-CONTAINING PROTEIN"/>
    <property type="match status" value="1"/>
</dbReference>
<gene>
    <name evidence="1" type="ORF">TRFO_23703</name>
</gene>
<evidence type="ECO:0008006" key="3">
    <source>
        <dbReference type="Google" id="ProtNLM"/>
    </source>
</evidence>
<dbReference type="OrthoDB" id="9978173at2759"/>
<accession>A0A1J4KAJ7</accession>